<dbReference type="AlphaFoldDB" id="A0A8J5RXD9"/>
<reference evidence="1" key="2">
    <citation type="submission" date="2021-02" db="EMBL/GenBank/DDBJ databases">
        <authorList>
            <person name="Kimball J.A."/>
            <person name="Haas M.W."/>
            <person name="Macchietto M."/>
            <person name="Kono T."/>
            <person name="Duquette J."/>
            <person name="Shao M."/>
        </authorList>
    </citation>
    <scope>NUCLEOTIDE SEQUENCE</scope>
    <source>
        <tissue evidence="1">Fresh leaf tissue</tissue>
    </source>
</reference>
<proteinExistence type="predicted"/>
<name>A0A8J5RXD9_ZIZPA</name>
<reference evidence="1" key="1">
    <citation type="journal article" date="2021" name="bioRxiv">
        <title>Whole Genome Assembly and Annotation of Northern Wild Rice, Zizania palustris L., Supports a Whole Genome Duplication in the Zizania Genus.</title>
        <authorList>
            <person name="Haas M."/>
            <person name="Kono T."/>
            <person name="Macchietto M."/>
            <person name="Millas R."/>
            <person name="McGilp L."/>
            <person name="Shao M."/>
            <person name="Duquette J."/>
            <person name="Hirsch C.N."/>
            <person name="Kimball J."/>
        </authorList>
    </citation>
    <scope>NUCLEOTIDE SEQUENCE</scope>
    <source>
        <tissue evidence="1">Fresh leaf tissue</tissue>
    </source>
</reference>
<evidence type="ECO:0000313" key="2">
    <source>
        <dbReference type="Proteomes" id="UP000729402"/>
    </source>
</evidence>
<keyword evidence="2" id="KW-1185">Reference proteome</keyword>
<evidence type="ECO:0000313" key="1">
    <source>
        <dbReference type="EMBL" id="KAG8056377.1"/>
    </source>
</evidence>
<sequence>MPTLTFNNVITINIFTDNFLWKTKLFAYLRSQRIMDFIDGTIVQTLATITILGTNGTTTTTVPNPEFNIWYL</sequence>
<protein>
    <submittedName>
        <fullName evidence="1">Uncharacterized protein</fullName>
    </submittedName>
</protein>
<accession>A0A8J5RXD9</accession>
<dbReference type="Proteomes" id="UP000729402">
    <property type="component" value="Unassembled WGS sequence"/>
</dbReference>
<organism evidence="1 2">
    <name type="scientific">Zizania palustris</name>
    <name type="common">Northern wild rice</name>
    <dbReference type="NCBI Taxonomy" id="103762"/>
    <lineage>
        <taxon>Eukaryota</taxon>
        <taxon>Viridiplantae</taxon>
        <taxon>Streptophyta</taxon>
        <taxon>Embryophyta</taxon>
        <taxon>Tracheophyta</taxon>
        <taxon>Spermatophyta</taxon>
        <taxon>Magnoliopsida</taxon>
        <taxon>Liliopsida</taxon>
        <taxon>Poales</taxon>
        <taxon>Poaceae</taxon>
        <taxon>BOP clade</taxon>
        <taxon>Oryzoideae</taxon>
        <taxon>Oryzeae</taxon>
        <taxon>Zizaniinae</taxon>
        <taxon>Zizania</taxon>
    </lineage>
</organism>
<dbReference type="EMBL" id="JAAALK010000287">
    <property type="protein sequence ID" value="KAG8056377.1"/>
    <property type="molecule type" value="Genomic_DNA"/>
</dbReference>
<comment type="caution">
    <text evidence="1">The sequence shown here is derived from an EMBL/GenBank/DDBJ whole genome shotgun (WGS) entry which is preliminary data.</text>
</comment>
<gene>
    <name evidence="1" type="ORF">GUJ93_ZPchr0002g23494</name>
</gene>